<protein>
    <submittedName>
        <fullName evidence="1">Uncharacterized protein</fullName>
    </submittedName>
</protein>
<keyword evidence="2" id="KW-1185">Reference proteome</keyword>
<dbReference type="EMBL" id="KZ613940">
    <property type="protein sequence ID" value="PMD45194.1"/>
    <property type="molecule type" value="Genomic_DNA"/>
</dbReference>
<dbReference type="AlphaFoldDB" id="A0A2J6S348"/>
<reference evidence="1 2" key="1">
    <citation type="submission" date="2016-04" db="EMBL/GenBank/DDBJ databases">
        <title>A degradative enzymes factory behind the ericoid mycorrhizal symbiosis.</title>
        <authorList>
            <consortium name="DOE Joint Genome Institute"/>
            <person name="Martino E."/>
            <person name="Morin E."/>
            <person name="Grelet G."/>
            <person name="Kuo A."/>
            <person name="Kohler A."/>
            <person name="Daghino S."/>
            <person name="Barry K."/>
            <person name="Choi C."/>
            <person name="Cichocki N."/>
            <person name="Clum A."/>
            <person name="Copeland A."/>
            <person name="Hainaut M."/>
            <person name="Haridas S."/>
            <person name="Labutti K."/>
            <person name="Lindquist E."/>
            <person name="Lipzen A."/>
            <person name="Khouja H.-R."/>
            <person name="Murat C."/>
            <person name="Ohm R."/>
            <person name="Olson A."/>
            <person name="Spatafora J."/>
            <person name="Veneault-Fourrey C."/>
            <person name="Henrissat B."/>
            <person name="Grigoriev I."/>
            <person name="Martin F."/>
            <person name="Perotto S."/>
        </authorList>
    </citation>
    <scope>NUCLEOTIDE SEQUENCE [LARGE SCALE GENOMIC DNA]</scope>
    <source>
        <strain evidence="1 2">F</strain>
    </source>
</reference>
<evidence type="ECO:0000313" key="2">
    <source>
        <dbReference type="Proteomes" id="UP000235786"/>
    </source>
</evidence>
<dbReference type="Proteomes" id="UP000235786">
    <property type="component" value="Unassembled WGS sequence"/>
</dbReference>
<accession>A0A2J6S348</accession>
<proteinExistence type="predicted"/>
<gene>
    <name evidence="1" type="ORF">L207DRAFT_249431</name>
</gene>
<name>A0A2J6S348_HYAVF</name>
<sequence length="87" mass="9485">MQFNPPGIGPKQLGTGFSRCPPNLDVFTPTHDPLEIDSKSCRGIPPKLQALLEMTERYASECFSHVNATSLFNGDLFLDVLACFPGS</sequence>
<organism evidence="1 2">
    <name type="scientific">Hyaloscypha variabilis (strain UAMH 11265 / GT02V1 / F)</name>
    <name type="common">Meliniomyces variabilis</name>
    <dbReference type="NCBI Taxonomy" id="1149755"/>
    <lineage>
        <taxon>Eukaryota</taxon>
        <taxon>Fungi</taxon>
        <taxon>Dikarya</taxon>
        <taxon>Ascomycota</taxon>
        <taxon>Pezizomycotina</taxon>
        <taxon>Leotiomycetes</taxon>
        <taxon>Helotiales</taxon>
        <taxon>Hyaloscyphaceae</taxon>
        <taxon>Hyaloscypha</taxon>
        <taxon>Hyaloscypha variabilis</taxon>
    </lineage>
</organism>
<evidence type="ECO:0000313" key="1">
    <source>
        <dbReference type="EMBL" id="PMD45194.1"/>
    </source>
</evidence>